<feature type="region of interest" description="Disordered" evidence="3">
    <location>
        <begin position="185"/>
        <end position="207"/>
    </location>
</feature>
<dbReference type="Proteomes" id="UP000800038">
    <property type="component" value="Unassembled WGS sequence"/>
</dbReference>
<evidence type="ECO:0000256" key="1">
    <source>
        <dbReference type="ARBA" id="ARBA00005331"/>
    </source>
</evidence>
<gene>
    <name evidence="5" type="ORF">EJ02DRAFT_457895</name>
</gene>
<sequence>MSNPLAEYLSTLEARDARERAHEEYINAYTKLADRTAAQTSSAEELTPSVSTKTLAPKGKGPATPDVSSPSTLAKLRSELASTQRTRGDLEAQLGTLTAELANLQTSDAQQRQRIEQLEKMKTALERRGKDRVDELKGKGRLVEEVQDEMVALNLQLNMAEQEKEKLRKENEELTQRWVKKMEDEARKMNERSGWEDQSGRRKGSRS</sequence>
<name>A0A6A5SFS8_9PLEO</name>
<evidence type="ECO:0000313" key="6">
    <source>
        <dbReference type="Proteomes" id="UP000800038"/>
    </source>
</evidence>
<evidence type="ECO:0000256" key="3">
    <source>
        <dbReference type="SAM" id="MobiDB-lite"/>
    </source>
</evidence>
<evidence type="ECO:0000259" key="4">
    <source>
        <dbReference type="Pfam" id="PF08614"/>
    </source>
</evidence>
<protein>
    <submittedName>
        <fullName evidence="5">Autophagy protein 16</fullName>
    </submittedName>
</protein>
<dbReference type="CDD" id="cd22887">
    <property type="entry name" value="Atg16_CCD"/>
    <property type="match status" value="1"/>
</dbReference>
<feature type="domain" description="Autophagy-related protein 16" evidence="4">
    <location>
        <begin position="7"/>
        <end position="190"/>
    </location>
</feature>
<dbReference type="EMBL" id="ML976105">
    <property type="protein sequence ID" value="KAF1938438.1"/>
    <property type="molecule type" value="Genomic_DNA"/>
</dbReference>
<feature type="compositionally biased region" description="Basic and acidic residues" evidence="3">
    <location>
        <begin position="185"/>
        <end position="200"/>
    </location>
</feature>
<feature type="region of interest" description="Disordered" evidence="3">
    <location>
        <begin position="37"/>
        <end position="72"/>
    </location>
</feature>
<dbReference type="Gene3D" id="1.20.5.170">
    <property type="match status" value="1"/>
</dbReference>
<proteinExistence type="inferred from homology"/>
<dbReference type="OrthoDB" id="8949486at2759"/>
<feature type="coiled-coil region" evidence="2">
    <location>
        <begin position="73"/>
        <end position="184"/>
    </location>
</feature>
<dbReference type="AlphaFoldDB" id="A0A6A5SFS8"/>
<keyword evidence="6" id="KW-1185">Reference proteome</keyword>
<dbReference type="Pfam" id="PF08614">
    <property type="entry name" value="ATG16"/>
    <property type="match status" value="1"/>
</dbReference>
<accession>A0A6A5SFS8</accession>
<evidence type="ECO:0000256" key="2">
    <source>
        <dbReference type="SAM" id="Coils"/>
    </source>
</evidence>
<feature type="compositionally biased region" description="Polar residues" evidence="3">
    <location>
        <begin position="37"/>
        <end position="54"/>
    </location>
</feature>
<evidence type="ECO:0000313" key="5">
    <source>
        <dbReference type="EMBL" id="KAF1938438.1"/>
    </source>
</evidence>
<organism evidence="5 6">
    <name type="scientific">Clathrospora elynae</name>
    <dbReference type="NCBI Taxonomy" id="706981"/>
    <lineage>
        <taxon>Eukaryota</taxon>
        <taxon>Fungi</taxon>
        <taxon>Dikarya</taxon>
        <taxon>Ascomycota</taxon>
        <taxon>Pezizomycotina</taxon>
        <taxon>Dothideomycetes</taxon>
        <taxon>Pleosporomycetidae</taxon>
        <taxon>Pleosporales</taxon>
        <taxon>Diademaceae</taxon>
        <taxon>Clathrospora</taxon>
    </lineage>
</organism>
<comment type="similarity">
    <text evidence="1">Belongs to the ATG16 family.</text>
</comment>
<keyword evidence="2" id="KW-0175">Coiled coil</keyword>
<dbReference type="InterPro" id="IPR013923">
    <property type="entry name" value="Autophagy-rel_prot_16_dom"/>
</dbReference>
<reference evidence="5" key="1">
    <citation type="journal article" date="2020" name="Stud. Mycol.">
        <title>101 Dothideomycetes genomes: a test case for predicting lifestyles and emergence of pathogens.</title>
        <authorList>
            <person name="Haridas S."/>
            <person name="Albert R."/>
            <person name="Binder M."/>
            <person name="Bloem J."/>
            <person name="Labutti K."/>
            <person name="Salamov A."/>
            <person name="Andreopoulos B."/>
            <person name="Baker S."/>
            <person name="Barry K."/>
            <person name="Bills G."/>
            <person name="Bluhm B."/>
            <person name="Cannon C."/>
            <person name="Castanera R."/>
            <person name="Culley D."/>
            <person name="Daum C."/>
            <person name="Ezra D."/>
            <person name="Gonzalez J."/>
            <person name="Henrissat B."/>
            <person name="Kuo A."/>
            <person name="Liang C."/>
            <person name="Lipzen A."/>
            <person name="Lutzoni F."/>
            <person name="Magnuson J."/>
            <person name="Mondo S."/>
            <person name="Nolan M."/>
            <person name="Ohm R."/>
            <person name="Pangilinan J."/>
            <person name="Park H.-J."/>
            <person name="Ramirez L."/>
            <person name="Alfaro M."/>
            <person name="Sun H."/>
            <person name="Tritt A."/>
            <person name="Yoshinaga Y."/>
            <person name="Zwiers L.-H."/>
            <person name="Turgeon B."/>
            <person name="Goodwin S."/>
            <person name="Spatafora J."/>
            <person name="Crous P."/>
            <person name="Grigoriev I."/>
        </authorList>
    </citation>
    <scope>NUCLEOTIDE SEQUENCE</scope>
    <source>
        <strain evidence="5">CBS 161.51</strain>
    </source>
</reference>